<dbReference type="Pfam" id="PF07734">
    <property type="entry name" value="FBA_1"/>
    <property type="match status" value="1"/>
</dbReference>
<dbReference type="InterPro" id="IPR006527">
    <property type="entry name" value="F-box-assoc_dom_typ1"/>
</dbReference>
<reference evidence="2 3" key="1">
    <citation type="submission" date="2024-04" db="EMBL/GenBank/DDBJ databases">
        <title>Genome assembly C_amara_ONT_v2.</title>
        <authorList>
            <person name="Yant L."/>
            <person name="Moore C."/>
            <person name="Slenker M."/>
        </authorList>
    </citation>
    <scope>NUCLEOTIDE SEQUENCE [LARGE SCALE GENOMIC DNA]</scope>
    <source>
        <tissue evidence="2">Leaf</tissue>
    </source>
</reference>
<evidence type="ECO:0000259" key="1">
    <source>
        <dbReference type="Pfam" id="PF07734"/>
    </source>
</evidence>
<accession>A0ABD0Z2E0</accession>
<protein>
    <submittedName>
        <fullName evidence="2">F-box/LRR-repeat/kelch-repeat protein</fullName>
    </submittedName>
</protein>
<dbReference type="NCBIfam" id="TIGR01640">
    <property type="entry name" value="F_box_assoc_1"/>
    <property type="match status" value="1"/>
</dbReference>
<gene>
    <name evidence="2" type="ORF">V5N11_022905</name>
</gene>
<evidence type="ECO:0000313" key="3">
    <source>
        <dbReference type="Proteomes" id="UP001558713"/>
    </source>
</evidence>
<dbReference type="InterPro" id="IPR017451">
    <property type="entry name" value="F-box-assoc_interact_dom"/>
</dbReference>
<dbReference type="PANTHER" id="PTHR31672:SF13">
    <property type="entry name" value="F-BOX PROTEIN CPR30-LIKE"/>
    <property type="match status" value="1"/>
</dbReference>
<dbReference type="InterPro" id="IPR050796">
    <property type="entry name" value="SCF_F-box_component"/>
</dbReference>
<dbReference type="AlphaFoldDB" id="A0ABD0Z2E0"/>
<feature type="domain" description="F-box associated beta-propeller type 1" evidence="1">
    <location>
        <begin position="2"/>
        <end position="252"/>
    </location>
</feature>
<keyword evidence="3" id="KW-1185">Reference proteome</keyword>
<organism evidence="2 3">
    <name type="scientific">Cardamine amara subsp. amara</name>
    <dbReference type="NCBI Taxonomy" id="228776"/>
    <lineage>
        <taxon>Eukaryota</taxon>
        <taxon>Viridiplantae</taxon>
        <taxon>Streptophyta</taxon>
        <taxon>Embryophyta</taxon>
        <taxon>Tracheophyta</taxon>
        <taxon>Spermatophyta</taxon>
        <taxon>Magnoliopsida</taxon>
        <taxon>eudicotyledons</taxon>
        <taxon>Gunneridae</taxon>
        <taxon>Pentapetalae</taxon>
        <taxon>rosids</taxon>
        <taxon>malvids</taxon>
        <taxon>Brassicales</taxon>
        <taxon>Brassicaceae</taxon>
        <taxon>Cardamineae</taxon>
        <taxon>Cardamine</taxon>
    </lineage>
</organism>
<evidence type="ECO:0000313" key="2">
    <source>
        <dbReference type="EMBL" id="KAL1188663.1"/>
    </source>
</evidence>
<name>A0ABD0Z2E0_CARAN</name>
<dbReference type="Proteomes" id="UP001558713">
    <property type="component" value="Unassembled WGS sequence"/>
</dbReference>
<dbReference type="PANTHER" id="PTHR31672">
    <property type="entry name" value="BNACNNG10540D PROTEIN"/>
    <property type="match status" value="1"/>
</dbReference>
<comment type="caution">
    <text evidence="2">The sequence shown here is derived from an EMBL/GenBank/DDBJ whole genome shotgun (WGS) entry which is preliminary data.</text>
</comment>
<dbReference type="EMBL" id="JBANAX010000916">
    <property type="protein sequence ID" value="KAL1188663.1"/>
    <property type="molecule type" value="Genomic_DNA"/>
</dbReference>
<proteinExistence type="predicted"/>
<sequence>MKTKLLVLNPFLKQSRWIKCGYGFKSITDAYGLGYTSNESSSCNDDYKIVRYRCGVSDGGRSRTEVYEFKSDSWRVVGVDDDKNSFNGFLELPESSVCLRGTPYWLGYIYGKAFATIQSFDFSKERFEPLFLPPSSIGSDKFENSLSLGVFGGDRLSLLHKSRVTSKIHLWVMKKHWSRLMTVALPEWYTCIRYSSYFIETNGKLVLFIRHFVSMCTYIAEENQEYQQVVSPSMDPSVRGSGCYYVPSLLPVPGLLSR</sequence>